<evidence type="ECO:0000313" key="1">
    <source>
        <dbReference type="EMBL" id="GFC95924.1"/>
    </source>
</evidence>
<proteinExistence type="predicted"/>
<dbReference type="EMBL" id="BKCJ011157308">
    <property type="protein sequence ID" value="GFC95924.1"/>
    <property type="molecule type" value="Genomic_DNA"/>
</dbReference>
<feature type="non-terminal residue" evidence="1">
    <location>
        <position position="1"/>
    </location>
</feature>
<dbReference type="AlphaFoldDB" id="A0A699SE89"/>
<reference evidence="1" key="1">
    <citation type="journal article" date="2019" name="Sci. Rep.">
        <title>Draft genome of Tanacetum cinerariifolium, the natural source of mosquito coil.</title>
        <authorList>
            <person name="Yamashiro T."/>
            <person name="Shiraishi A."/>
            <person name="Satake H."/>
            <person name="Nakayama K."/>
        </authorList>
    </citation>
    <scope>NUCLEOTIDE SEQUENCE</scope>
</reference>
<organism evidence="1">
    <name type="scientific">Tanacetum cinerariifolium</name>
    <name type="common">Dalmatian daisy</name>
    <name type="synonym">Chrysanthemum cinerariifolium</name>
    <dbReference type="NCBI Taxonomy" id="118510"/>
    <lineage>
        <taxon>Eukaryota</taxon>
        <taxon>Viridiplantae</taxon>
        <taxon>Streptophyta</taxon>
        <taxon>Embryophyta</taxon>
        <taxon>Tracheophyta</taxon>
        <taxon>Spermatophyta</taxon>
        <taxon>Magnoliopsida</taxon>
        <taxon>eudicotyledons</taxon>
        <taxon>Gunneridae</taxon>
        <taxon>Pentapetalae</taxon>
        <taxon>asterids</taxon>
        <taxon>campanulids</taxon>
        <taxon>Asterales</taxon>
        <taxon>Asteraceae</taxon>
        <taxon>Asteroideae</taxon>
        <taxon>Anthemideae</taxon>
        <taxon>Anthemidinae</taxon>
        <taxon>Tanacetum</taxon>
    </lineage>
</organism>
<name>A0A699SE89_TANCI</name>
<comment type="caution">
    <text evidence="1">The sequence shown here is derived from an EMBL/GenBank/DDBJ whole genome shotgun (WGS) entry which is preliminary data.</text>
</comment>
<accession>A0A699SE89</accession>
<protein>
    <submittedName>
        <fullName evidence="1">Uncharacterized protein</fullName>
    </submittedName>
</protein>
<sequence>DHFDGILKTTLSPQGFSKRISIHTIQNISGFAAHVQEVWQKLFKNDKFYGPMK</sequence>
<gene>
    <name evidence="1" type="ORF">Tci_867894</name>
</gene>